<protein>
    <submittedName>
        <fullName evidence="1">Uncharacterized protein</fullName>
    </submittedName>
</protein>
<dbReference type="AlphaFoldDB" id="A0A6C0EYL9"/>
<sequence length="123" mass="14646">MYDTSFYCTYKLMDSDEDKNIMYQMQLLDSFGLKKYDDDKINEEITLIHNKIKECPQFKEICKACSANENFKDFQMDEFIMLICFFSFDTFDLFHKCLVDFFTHGYILEDAARNMMNAFSKGA</sequence>
<evidence type="ECO:0000313" key="1">
    <source>
        <dbReference type="EMBL" id="QHT34274.1"/>
    </source>
</evidence>
<name>A0A6C0EYL9_9ZZZZ</name>
<reference evidence="1" key="1">
    <citation type="journal article" date="2020" name="Nature">
        <title>Giant virus diversity and host interactions through global metagenomics.</title>
        <authorList>
            <person name="Schulz F."/>
            <person name="Roux S."/>
            <person name="Paez-Espino D."/>
            <person name="Jungbluth S."/>
            <person name="Walsh D.A."/>
            <person name="Denef V.J."/>
            <person name="McMahon K.D."/>
            <person name="Konstantinidis K.T."/>
            <person name="Eloe-Fadrosh E.A."/>
            <person name="Kyrpides N.C."/>
            <person name="Woyke T."/>
        </authorList>
    </citation>
    <scope>NUCLEOTIDE SEQUENCE</scope>
    <source>
        <strain evidence="1">GVMAG-M-3300009163-63</strain>
    </source>
</reference>
<organism evidence="1">
    <name type="scientific">viral metagenome</name>
    <dbReference type="NCBI Taxonomy" id="1070528"/>
    <lineage>
        <taxon>unclassified sequences</taxon>
        <taxon>metagenomes</taxon>
        <taxon>organismal metagenomes</taxon>
    </lineage>
</organism>
<proteinExistence type="predicted"/>
<dbReference type="EMBL" id="MN738998">
    <property type="protein sequence ID" value="QHT34274.1"/>
    <property type="molecule type" value="Genomic_DNA"/>
</dbReference>
<accession>A0A6C0EYL9</accession>